<dbReference type="AlphaFoldDB" id="A0A4C2EB40"/>
<reference evidence="2 3" key="1">
    <citation type="submission" date="2019-01" db="EMBL/GenBank/DDBJ databases">
        <title>Draft Genome Sequencing of Zygosaccharomyces mellis Ca-7.</title>
        <authorList>
            <person name="Shiwa Y."/>
            <person name="Kanesaki Y."/>
            <person name="Ishige T."/>
            <person name="Mura K."/>
            <person name="Hori T."/>
            <person name="Tamura T."/>
        </authorList>
    </citation>
    <scope>NUCLEOTIDE SEQUENCE [LARGE SCALE GENOMIC DNA]</scope>
    <source>
        <strain evidence="2 3">Ca-7</strain>
    </source>
</reference>
<keyword evidence="1" id="KW-1133">Transmembrane helix</keyword>
<evidence type="ECO:0000256" key="1">
    <source>
        <dbReference type="SAM" id="Phobius"/>
    </source>
</evidence>
<evidence type="ECO:0000313" key="2">
    <source>
        <dbReference type="EMBL" id="GCF00060.1"/>
    </source>
</evidence>
<feature type="transmembrane region" description="Helical" evidence="1">
    <location>
        <begin position="142"/>
        <end position="160"/>
    </location>
</feature>
<proteinExistence type="predicted"/>
<keyword evidence="1" id="KW-0812">Transmembrane</keyword>
<protein>
    <recommendedName>
        <fullName evidence="4">Protein YIP</fullName>
    </recommendedName>
</protein>
<keyword evidence="3" id="KW-1185">Reference proteome</keyword>
<feature type="transmembrane region" description="Helical" evidence="1">
    <location>
        <begin position="172"/>
        <end position="191"/>
    </location>
</feature>
<dbReference type="InterPro" id="IPR039765">
    <property type="entry name" value="Yip5/YIPF1/YIPF2"/>
</dbReference>
<dbReference type="EMBL" id="BIMX01000015">
    <property type="protein sequence ID" value="GCF00060.1"/>
    <property type="molecule type" value="Genomic_DNA"/>
</dbReference>
<sequence length="283" mass="31570">MVMFRATQQIGNIGIKQTGKNPELLQTKQTTFINSQLRMSDELDGVDDFGGNPFEEALPGTPLEEVPPEPIPNVEPEVVPTPVEETRPLAPGLLNYYSRYFQLTTADFKQRALASLSLRSETHPPDLYGPLWITATVVMSRFLGSGLFSLFIDGIIGGIMPELSNSSHQSWSLVHCTWLFYAYTLLTPFIAQKLLSTSFIPLVSVYGYSNITWIAGCLLLSTTDEFRRLGNNFVITIIEWVIVSLLALKRSLSFYNKLEAGRKSLPLLILDIAFCVAAKILLF</sequence>
<dbReference type="PANTHER" id="PTHR12822">
    <property type="entry name" value="PROTEIN YIPF"/>
    <property type="match status" value="1"/>
</dbReference>
<feature type="transmembrane region" description="Helical" evidence="1">
    <location>
        <begin position="233"/>
        <end position="252"/>
    </location>
</feature>
<evidence type="ECO:0008006" key="4">
    <source>
        <dbReference type="Google" id="ProtNLM"/>
    </source>
</evidence>
<dbReference type="OrthoDB" id="10256463at2759"/>
<dbReference type="Proteomes" id="UP000301737">
    <property type="component" value="Unassembled WGS sequence"/>
</dbReference>
<evidence type="ECO:0000313" key="3">
    <source>
        <dbReference type="Proteomes" id="UP000301737"/>
    </source>
</evidence>
<organism evidence="2 3">
    <name type="scientific">Zygosaccharomyces mellis</name>
    <dbReference type="NCBI Taxonomy" id="42258"/>
    <lineage>
        <taxon>Eukaryota</taxon>
        <taxon>Fungi</taxon>
        <taxon>Dikarya</taxon>
        <taxon>Ascomycota</taxon>
        <taxon>Saccharomycotina</taxon>
        <taxon>Saccharomycetes</taxon>
        <taxon>Saccharomycetales</taxon>
        <taxon>Saccharomycetaceae</taxon>
        <taxon>Zygosaccharomyces</taxon>
    </lineage>
</organism>
<gene>
    <name evidence="2" type="ORF">ZYGM_001611</name>
</gene>
<comment type="caution">
    <text evidence="2">The sequence shown here is derived from an EMBL/GenBank/DDBJ whole genome shotgun (WGS) entry which is preliminary data.</text>
</comment>
<dbReference type="PANTHER" id="PTHR12822:SF2">
    <property type="entry name" value="PROTEIN YIPF"/>
    <property type="match status" value="1"/>
</dbReference>
<dbReference type="GO" id="GO:0031267">
    <property type="term" value="F:small GTPase binding"/>
    <property type="evidence" value="ECO:0007669"/>
    <property type="project" value="InterPro"/>
</dbReference>
<dbReference type="GO" id="GO:0016192">
    <property type="term" value="P:vesicle-mediated transport"/>
    <property type="evidence" value="ECO:0007669"/>
    <property type="project" value="InterPro"/>
</dbReference>
<accession>A0A4C2EB40</accession>
<dbReference type="GO" id="GO:0005794">
    <property type="term" value="C:Golgi apparatus"/>
    <property type="evidence" value="ECO:0007669"/>
    <property type="project" value="InterPro"/>
</dbReference>
<feature type="transmembrane region" description="Helical" evidence="1">
    <location>
        <begin position="203"/>
        <end position="221"/>
    </location>
</feature>
<name>A0A4C2EB40_9SACH</name>
<keyword evidence="1" id="KW-0472">Membrane</keyword>